<evidence type="ECO:0000256" key="7">
    <source>
        <dbReference type="ARBA" id="ARBA00022801"/>
    </source>
</evidence>
<comment type="catalytic activity">
    <reaction evidence="1">
        <text>Random hydrolysis of (1-&gt;4)-beta-D-mannosidic linkages in mannans, galactomannans and glucomannans.</text>
        <dbReference type="EC" id="3.2.1.78"/>
    </reaction>
</comment>
<feature type="domain" description="Glycoside hydrolase family 5" evidence="10">
    <location>
        <begin position="36"/>
        <end position="295"/>
    </location>
</feature>
<dbReference type="Gene3D" id="3.20.20.80">
    <property type="entry name" value="Glycosidases"/>
    <property type="match status" value="1"/>
</dbReference>
<keyword evidence="12" id="KW-1185">Reference proteome</keyword>
<evidence type="ECO:0000256" key="5">
    <source>
        <dbReference type="ARBA" id="ARBA00022525"/>
    </source>
</evidence>
<keyword evidence="8" id="KW-0326">Glycosidase</keyword>
<dbReference type="GO" id="GO:0016985">
    <property type="term" value="F:mannan endo-1,4-beta-mannosidase activity"/>
    <property type="evidence" value="ECO:0007669"/>
    <property type="project" value="UniProtKB-EC"/>
</dbReference>
<evidence type="ECO:0000256" key="2">
    <source>
        <dbReference type="ARBA" id="ARBA00004613"/>
    </source>
</evidence>
<evidence type="ECO:0000313" key="11">
    <source>
        <dbReference type="EMBL" id="KJA27222.1"/>
    </source>
</evidence>
<keyword evidence="5" id="KW-0964">Secreted</keyword>
<accession>A0A0D2LHY6</accession>
<reference evidence="12" key="1">
    <citation type="submission" date="2014-04" db="EMBL/GenBank/DDBJ databases">
        <title>Evolutionary Origins and Diversification of the Mycorrhizal Mutualists.</title>
        <authorList>
            <consortium name="DOE Joint Genome Institute"/>
            <consortium name="Mycorrhizal Genomics Consortium"/>
            <person name="Kohler A."/>
            <person name="Kuo A."/>
            <person name="Nagy L.G."/>
            <person name="Floudas D."/>
            <person name="Copeland A."/>
            <person name="Barry K.W."/>
            <person name="Cichocki N."/>
            <person name="Veneault-Fourrey C."/>
            <person name="LaButti K."/>
            <person name="Lindquist E.A."/>
            <person name="Lipzen A."/>
            <person name="Lundell T."/>
            <person name="Morin E."/>
            <person name="Murat C."/>
            <person name="Riley R."/>
            <person name="Ohm R."/>
            <person name="Sun H."/>
            <person name="Tunlid A."/>
            <person name="Henrissat B."/>
            <person name="Grigoriev I.V."/>
            <person name="Hibbett D.S."/>
            <person name="Martin F."/>
        </authorList>
    </citation>
    <scope>NUCLEOTIDE SEQUENCE [LARGE SCALE GENOMIC DNA]</scope>
    <source>
        <strain evidence="12">FD-334 SS-4</strain>
    </source>
</reference>
<comment type="subcellular location">
    <subcellularLocation>
        <location evidence="2">Secreted</location>
    </subcellularLocation>
</comment>
<evidence type="ECO:0000256" key="8">
    <source>
        <dbReference type="ARBA" id="ARBA00023295"/>
    </source>
</evidence>
<dbReference type="Proteomes" id="UP000054270">
    <property type="component" value="Unassembled WGS sequence"/>
</dbReference>
<dbReference type="Pfam" id="PF26410">
    <property type="entry name" value="GH5_mannosidase"/>
    <property type="match status" value="1"/>
</dbReference>
<dbReference type="SUPFAM" id="SSF51445">
    <property type="entry name" value="(Trans)glycosidases"/>
    <property type="match status" value="1"/>
</dbReference>
<gene>
    <name evidence="11" type="ORF">HYPSUDRAFT_1102124</name>
</gene>
<dbReference type="InterPro" id="IPR045053">
    <property type="entry name" value="MAN-like"/>
</dbReference>
<keyword evidence="6 9" id="KW-0732">Signal</keyword>
<dbReference type="STRING" id="945553.A0A0D2LHY6"/>
<protein>
    <recommendedName>
        <fullName evidence="4">mannan endo-1,4-beta-mannosidase</fullName>
        <ecNumber evidence="4">3.2.1.78</ecNumber>
    </recommendedName>
</protein>
<evidence type="ECO:0000256" key="9">
    <source>
        <dbReference type="SAM" id="SignalP"/>
    </source>
</evidence>
<comment type="similarity">
    <text evidence="3">Belongs to the glycosyl hydrolase 5 (cellulase A) family.</text>
</comment>
<evidence type="ECO:0000259" key="10">
    <source>
        <dbReference type="Pfam" id="PF26410"/>
    </source>
</evidence>
<evidence type="ECO:0000256" key="6">
    <source>
        <dbReference type="ARBA" id="ARBA00022729"/>
    </source>
</evidence>
<evidence type="ECO:0000256" key="4">
    <source>
        <dbReference type="ARBA" id="ARBA00012706"/>
    </source>
</evidence>
<organism evidence="11 12">
    <name type="scientific">Hypholoma sublateritium (strain FD-334 SS-4)</name>
    <dbReference type="NCBI Taxonomy" id="945553"/>
    <lineage>
        <taxon>Eukaryota</taxon>
        <taxon>Fungi</taxon>
        <taxon>Dikarya</taxon>
        <taxon>Basidiomycota</taxon>
        <taxon>Agaricomycotina</taxon>
        <taxon>Agaricomycetes</taxon>
        <taxon>Agaricomycetidae</taxon>
        <taxon>Agaricales</taxon>
        <taxon>Agaricineae</taxon>
        <taxon>Strophariaceae</taxon>
        <taxon>Hypholoma</taxon>
    </lineage>
</organism>
<evidence type="ECO:0000256" key="1">
    <source>
        <dbReference type="ARBA" id="ARBA00001678"/>
    </source>
</evidence>
<proteinExistence type="inferred from homology"/>
<feature type="chain" id="PRO_5002257921" description="mannan endo-1,4-beta-mannosidase" evidence="9">
    <location>
        <begin position="19"/>
        <end position="595"/>
    </location>
</feature>
<feature type="signal peptide" evidence="9">
    <location>
        <begin position="1"/>
        <end position="18"/>
    </location>
</feature>
<dbReference type="AlphaFoldDB" id="A0A0D2LHY6"/>
<evidence type="ECO:0000313" key="12">
    <source>
        <dbReference type="Proteomes" id="UP000054270"/>
    </source>
</evidence>
<keyword evidence="7 11" id="KW-0378">Hydrolase</keyword>
<dbReference type="OrthoDB" id="406631at2759"/>
<dbReference type="EC" id="3.2.1.78" evidence="4"/>
<dbReference type="GO" id="GO:0046355">
    <property type="term" value="P:mannan catabolic process"/>
    <property type="evidence" value="ECO:0007669"/>
    <property type="project" value="UniProtKB-ARBA"/>
</dbReference>
<dbReference type="PANTHER" id="PTHR31451:SF39">
    <property type="entry name" value="MANNAN ENDO-1,4-BETA-MANNOSIDASE 1"/>
    <property type="match status" value="1"/>
</dbReference>
<dbReference type="InterPro" id="IPR001547">
    <property type="entry name" value="Glyco_hydro_5"/>
</dbReference>
<dbReference type="OMA" id="ANDPRCN"/>
<sequence length="595" mass="64084">MHFVQLVLVLLSALLASAATPTRTITVRDSVHPPSSFVSTDANGNFMVNGSQLTFVGTNAYWLPTLNSDEDIDNTLGNMSAAGIKVVRVWAFNDVTTIPENGTWFQLIANGTTTLNTGANGLQRLDTVIQLAEKHNIFVLLSLTNNWNPLPLLDNITDSLTSNITARDVTQGTNNSLPRNTLSNDYGGMDAYVREFGNDNKSHDQFYTNPTVQTQFTNYVTNIVNRYVNNTSVFSWEVANDPRCNSSLPSSATCTTLTITQFHANISSHIRSIDPNHLVSSGNQGFFCADCQKLFFKAPPPPTTSATPVVKRRAAKPLTKKRLLAERKAAQKEARKFEQRTASASPGGIKIRGRWVSTATKRQDSADQGVGSAFDGSSGVDSEDISAVPNIAFSTFQLLPDQDNLDFIIDPSLPAFNNTVNGGINWINRHAEVGTILSKPVVLLAFGLVTQANAPVFVPFNTTVAPFGPDSGTNQTTTQPFGVTDQQRDDAYAQWLQAGIQGGLQGMLQYQWTQGNLSTSTGTVISPTVTGTGISPEVTGTGFSPNDGYGLQGVGYVIWARAFSDILLTIFAILSNAQTQAVGVLQQAAQAFGPD</sequence>
<dbReference type="EMBL" id="KN817525">
    <property type="protein sequence ID" value="KJA27222.1"/>
    <property type="molecule type" value="Genomic_DNA"/>
</dbReference>
<dbReference type="PANTHER" id="PTHR31451">
    <property type="match status" value="1"/>
</dbReference>
<name>A0A0D2LHY6_HYPSF</name>
<dbReference type="InterPro" id="IPR017853">
    <property type="entry name" value="GH"/>
</dbReference>
<dbReference type="GO" id="GO:0005576">
    <property type="term" value="C:extracellular region"/>
    <property type="evidence" value="ECO:0007669"/>
    <property type="project" value="UniProtKB-SubCell"/>
</dbReference>
<evidence type="ECO:0000256" key="3">
    <source>
        <dbReference type="ARBA" id="ARBA00005641"/>
    </source>
</evidence>